<sequence length="40" mass="4132">AGGSGRSPAGGRRPGERLGERRTLGARAAGGRSRARDERL</sequence>
<dbReference type="EMBL" id="CADCUW010000379">
    <property type="protein sequence ID" value="CAA9429709.1"/>
    <property type="molecule type" value="Genomic_DNA"/>
</dbReference>
<feature type="region of interest" description="Disordered" evidence="1">
    <location>
        <begin position="1"/>
        <end position="40"/>
    </location>
</feature>
<feature type="compositionally biased region" description="Low complexity" evidence="1">
    <location>
        <begin position="1"/>
        <end position="11"/>
    </location>
</feature>
<feature type="non-terminal residue" evidence="2">
    <location>
        <position position="40"/>
    </location>
</feature>
<name>A0A6J4Q1S1_9ACTN</name>
<protein>
    <submittedName>
        <fullName evidence="2">Uncharacterized protein</fullName>
    </submittedName>
</protein>
<evidence type="ECO:0000256" key="1">
    <source>
        <dbReference type="SAM" id="MobiDB-lite"/>
    </source>
</evidence>
<dbReference type="AlphaFoldDB" id="A0A6J4Q1S1"/>
<feature type="non-terminal residue" evidence="2">
    <location>
        <position position="1"/>
    </location>
</feature>
<evidence type="ECO:0000313" key="2">
    <source>
        <dbReference type="EMBL" id="CAA9429709.1"/>
    </source>
</evidence>
<reference evidence="2" key="1">
    <citation type="submission" date="2020-02" db="EMBL/GenBank/DDBJ databases">
        <authorList>
            <person name="Meier V. D."/>
        </authorList>
    </citation>
    <scope>NUCLEOTIDE SEQUENCE</scope>
    <source>
        <strain evidence="2">AVDCRST_MAG01</strain>
    </source>
</reference>
<gene>
    <name evidence="2" type="ORF">AVDCRST_MAG01-01-2834</name>
</gene>
<organism evidence="2">
    <name type="scientific">uncultured Rubrobacteraceae bacterium</name>
    <dbReference type="NCBI Taxonomy" id="349277"/>
    <lineage>
        <taxon>Bacteria</taxon>
        <taxon>Bacillati</taxon>
        <taxon>Actinomycetota</taxon>
        <taxon>Rubrobacteria</taxon>
        <taxon>Rubrobacterales</taxon>
        <taxon>Rubrobacteraceae</taxon>
        <taxon>environmental samples</taxon>
    </lineage>
</organism>
<proteinExistence type="predicted"/>
<accession>A0A6J4Q1S1</accession>
<feature type="compositionally biased region" description="Basic and acidic residues" evidence="1">
    <location>
        <begin position="13"/>
        <end position="23"/>
    </location>
</feature>